<proteinExistence type="predicted"/>
<comment type="caution">
    <text evidence="2">The sequence shown here is derived from an EMBL/GenBank/DDBJ whole genome shotgun (WGS) entry which is preliminary data.</text>
</comment>
<keyword evidence="1" id="KW-0472">Membrane</keyword>
<keyword evidence="1" id="KW-1133">Transmembrane helix</keyword>
<reference evidence="2" key="1">
    <citation type="submission" date="2016-02" db="EMBL/GenBank/DDBJ databases">
        <title>Draft Genome Sequence of Sporotomaculum syntrophicum Strain FB, a Syntrophic Benzoate Degrader.</title>
        <authorList>
            <person name="Nobu M.K."/>
            <person name="Narihiro T."/>
            <person name="Qiu Y.-L."/>
            <person name="Ohashi A."/>
            <person name="Liu W.-T."/>
            <person name="Yuji S."/>
        </authorList>
    </citation>
    <scope>NUCLEOTIDE SEQUENCE</scope>
    <source>
        <strain evidence="2">FB</strain>
    </source>
</reference>
<protein>
    <submittedName>
        <fullName evidence="2">Uncharacterized protein</fullName>
    </submittedName>
</protein>
<organism evidence="2 3">
    <name type="scientific">Sporotomaculum syntrophicum</name>
    <dbReference type="NCBI Taxonomy" id="182264"/>
    <lineage>
        <taxon>Bacteria</taxon>
        <taxon>Bacillati</taxon>
        <taxon>Bacillota</taxon>
        <taxon>Clostridia</taxon>
        <taxon>Eubacteriales</taxon>
        <taxon>Desulfallaceae</taxon>
        <taxon>Sporotomaculum</taxon>
    </lineage>
</organism>
<accession>A0A9D3AW55</accession>
<dbReference type="OrthoDB" id="9811934at2"/>
<dbReference type="RefSeq" id="WP_161821520.1">
    <property type="nucleotide sequence ID" value="NZ_LSRS01000003.1"/>
</dbReference>
<feature type="transmembrane region" description="Helical" evidence="1">
    <location>
        <begin position="266"/>
        <end position="285"/>
    </location>
</feature>
<evidence type="ECO:0000313" key="2">
    <source>
        <dbReference type="EMBL" id="KAF1084985.1"/>
    </source>
</evidence>
<keyword evidence="3" id="KW-1185">Reference proteome</keyword>
<evidence type="ECO:0000256" key="1">
    <source>
        <dbReference type="SAM" id="Phobius"/>
    </source>
</evidence>
<feature type="transmembrane region" description="Helical" evidence="1">
    <location>
        <begin position="224"/>
        <end position="246"/>
    </location>
</feature>
<dbReference type="Proteomes" id="UP000798488">
    <property type="component" value="Unassembled WGS sequence"/>
</dbReference>
<name>A0A9D3AW55_9FIRM</name>
<dbReference type="EMBL" id="LSRS01000003">
    <property type="protein sequence ID" value="KAF1084985.1"/>
    <property type="molecule type" value="Genomic_DNA"/>
</dbReference>
<gene>
    <name evidence="2" type="ORF">SPSYN_01121</name>
</gene>
<dbReference type="AlphaFoldDB" id="A0A9D3AW55"/>
<feature type="transmembrane region" description="Helical" evidence="1">
    <location>
        <begin position="194"/>
        <end position="212"/>
    </location>
</feature>
<sequence length="419" mass="46622">MTATASAMELWRRLALVLGILVGVALFFYVAPAVISATAIDWEQEQAGELGSVRSLATQEKKRLSALPLEEYIQAKTGGKVVAVDSVQWSDFFAQVQLASEGNYGLSLYGDRVSEEDKDDFWKPTGPVPVFFKPDELPYLQWGLQEGDGQTAYISTNNGSGTIYLRLKYHDYQASVGAMYSPYRTAPGWLYHPYRTVGIIVMVLGLLLYILLPRRKNQADDIGYSAGSMVAGDLAGVILFTPFYGLPFLINGGTVQAVTGLWPITLFMWLMSCFAIYLFYINAWYASYRIEFTPQALYLITFKGVREMCFDQMTGVDLVVLRNPRWFRRLFLALAFLSLISGRASSTQPAGSALLADTASYGGLRITGRSVSKPIYIWFSDQMGGVIINNFDRVTEAIEAAGVPFNKEPREIEGFSMFM</sequence>
<evidence type="ECO:0000313" key="3">
    <source>
        <dbReference type="Proteomes" id="UP000798488"/>
    </source>
</evidence>
<keyword evidence="1" id="KW-0812">Transmembrane</keyword>